<evidence type="ECO:0000256" key="1">
    <source>
        <dbReference type="ARBA" id="ARBA00006199"/>
    </source>
</evidence>
<dbReference type="EMBL" id="KN840439">
    <property type="protein sequence ID" value="KIP12523.1"/>
    <property type="molecule type" value="Genomic_DNA"/>
</dbReference>
<evidence type="ECO:0000313" key="5">
    <source>
        <dbReference type="EMBL" id="KIP12523.1"/>
    </source>
</evidence>
<keyword evidence="3" id="KW-0653">Protein transport</keyword>
<feature type="region of interest" description="Disordered" evidence="4">
    <location>
        <begin position="1"/>
        <end position="65"/>
    </location>
</feature>
<dbReference type="Pfam" id="PF08559">
    <property type="entry name" value="Cut8"/>
    <property type="match status" value="1"/>
</dbReference>
<dbReference type="HOGENOM" id="CLU_056224_0_0_1"/>
<reference evidence="5 6" key="1">
    <citation type="journal article" date="2014" name="PLoS Genet.">
        <title>Analysis of the Phlebiopsis gigantea genome, transcriptome and secretome provides insight into its pioneer colonization strategies of wood.</title>
        <authorList>
            <person name="Hori C."/>
            <person name="Ishida T."/>
            <person name="Igarashi K."/>
            <person name="Samejima M."/>
            <person name="Suzuki H."/>
            <person name="Master E."/>
            <person name="Ferreira P."/>
            <person name="Ruiz-Duenas F.J."/>
            <person name="Held B."/>
            <person name="Canessa P."/>
            <person name="Larrondo L.F."/>
            <person name="Schmoll M."/>
            <person name="Druzhinina I.S."/>
            <person name="Kubicek C.P."/>
            <person name="Gaskell J.A."/>
            <person name="Kersten P."/>
            <person name="St John F."/>
            <person name="Glasner J."/>
            <person name="Sabat G."/>
            <person name="Splinter BonDurant S."/>
            <person name="Syed K."/>
            <person name="Yadav J."/>
            <person name="Mgbeahuruike A.C."/>
            <person name="Kovalchuk A."/>
            <person name="Asiegbu F.O."/>
            <person name="Lackner G."/>
            <person name="Hoffmeister D."/>
            <person name="Rencoret J."/>
            <person name="Gutierrez A."/>
            <person name="Sun H."/>
            <person name="Lindquist E."/>
            <person name="Barry K."/>
            <person name="Riley R."/>
            <person name="Grigoriev I.V."/>
            <person name="Henrissat B."/>
            <person name="Kues U."/>
            <person name="Berka R.M."/>
            <person name="Martinez A.T."/>
            <person name="Covert S.F."/>
            <person name="Blanchette R.A."/>
            <person name="Cullen D."/>
        </authorList>
    </citation>
    <scope>NUCLEOTIDE SEQUENCE [LARGE SCALE GENOMIC DNA]</scope>
    <source>
        <strain evidence="5 6">11061_1 CR5-6</strain>
    </source>
</reference>
<protein>
    <recommendedName>
        <fullName evidence="3">Tethering factor for nuclear proteasome STS1</fullName>
    </recommendedName>
</protein>
<dbReference type="InterPro" id="IPR013868">
    <property type="entry name" value="Cut8/Sts1_fam"/>
</dbReference>
<dbReference type="OrthoDB" id="10061064at2759"/>
<dbReference type="GO" id="GO:0031144">
    <property type="term" value="P:proteasome localization"/>
    <property type="evidence" value="ECO:0007669"/>
    <property type="project" value="UniProtKB-UniRule"/>
</dbReference>
<keyword evidence="3" id="KW-0963">Cytoplasm</keyword>
<proteinExistence type="inferred from homology"/>
<dbReference type="InterPro" id="IPR038422">
    <property type="entry name" value="Cut8/Sts1_sf"/>
</dbReference>
<dbReference type="AlphaFoldDB" id="A0A0C3PWU5"/>
<evidence type="ECO:0000256" key="2">
    <source>
        <dbReference type="ARBA" id="ARBA00023242"/>
    </source>
</evidence>
<gene>
    <name evidence="5" type="ORF">PHLGIDRAFT_61684</name>
</gene>
<comment type="similarity">
    <text evidence="1 3">Belongs to the cut8/STS1 family.</text>
</comment>
<evidence type="ECO:0000313" key="6">
    <source>
        <dbReference type="Proteomes" id="UP000053257"/>
    </source>
</evidence>
<organism evidence="5 6">
    <name type="scientific">Phlebiopsis gigantea (strain 11061_1 CR5-6)</name>
    <name type="common">White-rot fungus</name>
    <name type="synonym">Peniophora gigantea</name>
    <dbReference type="NCBI Taxonomy" id="745531"/>
    <lineage>
        <taxon>Eukaryota</taxon>
        <taxon>Fungi</taxon>
        <taxon>Dikarya</taxon>
        <taxon>Basidiomycota</taxon>
        <taxon>Agaricomycotina</taxon>
        <taxon>Agaricomycetes</taxon>
        <taxon>Polyporales</taxon>
        <taxon>Phanerochaetaceae</taxon>
        <taxon>Phlebiopsis</taxon>
    </lineage>
</organism>
<feature type="compositionally biased region" description="Basic and acidic residues" evidence="4">
    <location>
        <begin position="12"/>
        <end position="32"/>
    </location>
</feature>
<keyword evidence="2 3" id="KW-0539">Nucleus</keyword>
<dbReference type="Proteomes" id="UP000053257">
    <property type="component" value="Unassembled WGS sequence"/>
</dbReference>
<dbReference type="Gene3D" id="1.20.58.1590">
    <property type="entry name" value="Tethering factor for nuclear proteasome Cut8/Sts1"/>
    <property type="match status" value="1"/>
</dbReference>
<evidence type="ECO:0000256" key="3">
    <source>
        <dbReference type="RuleBase" id="RU368013"/>
    </source>
</evidence>
<dbReference type="PANTHER" id="PTHR28032">
    <property type="entry name" value="FI02826P"/>
    <property type="match status" value="1"/>
</dbReference>
<accession>A0A0C3PWU5</accession>
<keyword evidence="3" id="KW-0813">Transport</keyword>
<dbReference type="GO" id="GO:0015031">
    <property type="term" value="P:protein transport"/>
    <property type="evidence" value="ECO:0007669"/>
    <property type="project" value="UniProtKB-UniRule"/>
</dbReference>
<feature type="compositionally biased region" description="Polar residues" evidence="4">
    <location>
        <begin position="54"/>
        <end position="64"/>
    </location>
</feature>
<dbReference type="GO" id="GO:0071630">
    <property type="term" value="P:nuclear protein quality control by the ubiquitin-proteasome system"/>
    <property type="evidence" value="ECO:0007669"/>
    <property type="project" value="UniProtKB-UniRule"/>
</dbReference>
<evidence type="ECO:0000256" key="4">
    <source>
        <dbReference type="SAM" id="MobiDB-lite"/>
    </source>
</evidence>
<comment type="subcellular location">
    <subcellularLocation>
        <location evidence="3">Cytoplasm</location>
    </subcellularLocation>
    <subcellularLocation>
        <location evidence="3">Nucleus</location>
    </subcellularLocation>
</comment>
<dbReference type="STRING" id="745531.A0A0C3PWU5"/>
<dbReference type="PANTHER" id="PTHR28032:SF1">
    <property type="entry name" value="FI02826P"/>
    <property type="match status" value="1"/>
</dbReference>
<keyword evidence="6" id="KW-1185">Reference proteome</keyword>
<comment type="subunit">
    <text evidence="3">Binds the proteasome.</text>
</comment>
<dbReference type="GO" id="GO:0070628">
    <property type="term" value="F:proteasome binding"/>
    <property type="evidence" value="ECO:0007669"/>
    <property type="project" value="TreeGrafter"/>
</dbReference>
<name>A0A0C3PWU5_PHLG1</name>
<dbReference type="GO" id="GO:0005737">
    <property type="term" value="C:cytoplasm"/>
    <property type="evidence" value="ECO:0007669"/>
    <property type="project" value="UniProtKB-SubCell"/>
</dbReference>
<dbReference type="GO" id="GO:0031965">
    <property type="term" value="C:nuclear membrane"/>
    <property type="evidence" value="ECO:0007669"/>
    <property type="project" value="TreeGrafter"/>
</dbReference>
<comment type="function">
    <text evidence="3">Involved in ubiquitin-mediated protein degradation. Regulatory factor in the ubiquitin/proteasome pathway that controls the turnover of proteasome substrates. Targets proteasomes to the nucleus and facilitates the degradation of nuclear proteins.</text>
</comment>
<sequence>MKRRYEHDDEDSTHKQSPDDAMDRSPTPERPKRSAPKRARTTPAALSETKDSKTGLQQGASGSDANDVDVGVLLASLPRESLLPVLTSLILAHPSLKSTVLSLIPRPTLETATQAIEKSAKRLLDAFPYSNTQLSGSAFSFSSFNQGRPSTFGEAGGFGFARPASGFGHPPEHAHTAGMREEYILSRLRPHVQDFVSACFSYFPYFSYCDAASLSGHSLQPAPHVQSHASALQTQHKDKSHPSETFLFLHALTTHAISQPPLTQSALLPLLIPRLVAEWKAWVDRVDEVVNREGGMFGQETVRTWERGLDDLAQAKGHGLEALRDVRDRWVLKVGWLVGRQQMAMEEL</sequence>